<evidence type="ECO:0000256" key="1">
    <source>
        <dbReference type="SAM" id="MobiDB-lite"/>
    </source>
</evidence>
<comment type="caution">
    <text evidence="2">The sequence shown here is derived from an EMBL/GenBank/DDBJ whole genome shotgun (WGS) entry which is preliminary data.</text>
</comment>
<dbReference type="EMBL" id="JAUUTY010000004">
    <property type="protein sequence ID" value="KAK1645677.1"/>
    <property type="molecule type" value="Genomic_DNA"/>
</dbReference>
<feature type="compositionally biased region" description="Gly residues" evidence="1">
    <location>
        <begin position="133"/>
        <end position="153"/>
    </location>
</feature>
<dbReference type="Pfam" id="PF14223">
    <property type="entry name" value="Retrotran_gag_2"/>
    <property type="match status" value="1"/>
</dbReference>
<dbReference type="PANTHER" id="PTHR47481:SF31">
    <property type="entry name" value="OS01G0873500 PROTEIN"/>
    <property type="match status" value="1"/>
</dbReference>
<evidence type="ECO:0000313" key="3">
    <source>
        <dbReference type="Proteomes" id="UP001231189"/>
    </source>
</evidence>
<accession>A0AAD8W9C7</accession>
<dbReference type="AlphaFoldDB" id="A0AAD8W9C7"/>
<feature type="region of interest" description="Disordered" evidence="1">
    <location>
        <begin position="290"/>
        <end position="368"/>
    </location>
</feature>
<protein>
    <submittedName>
        <fullName evidence="2">Uncharacterized protein</fullName>
    </submittedName>
</protein>
<dbReference type="Proteomes" id="UP001231189">
    <property type="component" value="Unassembled WGS sequence"/>
</dbReference>
<evidence type="ECO:0000313" key="2">
    <source>
        <dbReference type="EMBL" id="KAK1645677.1"/>
    </source>
</evidence>
<reference evidence="2" key="1">
    <citation type="submission" date="2023-07" db="EMBL/GenBank/DDBJ databases">
        <title>A chromosome-level genome assembly of Lolium multiflorum.</title>
        <authorList>
            <person name="Chen Y."/>
            <person name="Copetti D."/>
            <person name="Kolliker R."/>
            <person name="Studer B."/>
        </authorList>
    </citation>
    <scope>NUCLEOTIDE SEQUENCE</scope>
    <source>
        <strain evidence="2">02402/16</strain>
        <tissue evidence="2">Leaf</tissue>
    </source>
</reference>
<sequence length="440" mass="46456">MNAPTACTAWQILQRMFSSWSRAQIIQIRSHLTSAKKKGVSAADYFRNMKMLVDTLAAIVQPPQEEEVISYILAGLGPNYDSLVTSLRVKDDLTLDEIYSHLLAYEHRHEIQDDEYTIDGGSSANFTSRNQGSGNGGHPGGRGNGGRGGGNSGNDGNRGRGGGNGGRGGGGNGGSNHGNGGRGNGGRSQGCGGHSGGTGGLRPVCQICNMVGHIALCWYSRFDHAYGGEEEHYFANHASTSYQMDPSWYMNSGATDHITGDLERLHMRDGSGATDHITGDLERLRMRDGYNGNDRVQVGNGTGSPAAGVPGDHIDHVPQPPHAGPSADSDAAHVGSDSSTPNTSAHEAASPSSSPAPSSLSSSTSSQVVIVPPAPHREHRMQTCLRAGKTLPIQRTNGRVTYYVARVVDGEPSSVRAALQTPAWKAAMDVEYSALQRNQT</sequence>
<feature type="compositionally biased region" description="Gly residues" evidence="1">
    <location>
        <begin position="159"/>
        <end position="193"/>
    </location>
</feature>
<gene>
    <name evidence="2" type="ORF">QYE76_063482</name>
</gene>
<feature type="region of interest" description="Disordered" evidence="1">
    <location>
        <begin position="116"/>
        <end position="193"/>
    </location>
</feature>
<dbReference type="PANTHER" id="PTHR47481">
    <property type="match status" value="1"/>
</dbReference>
<name>A0AAD8W9C7_LOLMU</name>
<feature type="compositionally biased region" description="Low complexity" evidence="1">
    <location>
        <begin position="344"/>
        <end position="366"/>
    </location>
</feature>
<feature type="compositionally biased region" description="Polar residues" evidence="1">
    <location>
        <begin position="120"/>
        <end position="131"/>
    </location>
</feature>
<organism evidence="2 3">
    <name type="scientific">Lolium multiflorum</name>
    <name type="common">Italian ryegrass</name>
    <name type="synonym">Lolium perenne subsp. multiflorum</name>
    <dbReference type="NCBI Taxonomy" id="4521"/>
    <lineage>
        <taxon>Eukaryota</taxon>
        <taxon>Viridiplantae</taxon>
        <taxon>Streptophyta</taxon>
        <taxon>Embryophyta</taxon>
        <taxon>Tracheophyta</taxon>
        <taxon>Spermatophyta</taxon>
        <taxon>Magnoliopsida</taxon>
        <taxon>Liliopsida</taxon>
        <taxon>Poales</taxon>
        <taxon>Poaceae</taxon>
        <taxon>BOP clade</taxon>
        <taxon>Pooideae</taxon>
        <taxon>Poodae</taxon>
        <taxon>Poeae</taxon>
        <taxon>Poeae Chloroplast Group 2 (Poeae type)</taxon>
        <taxon>Loliodinae</taxon>
        <taxon>Loliinae</taxon>
        <taxon>Lolium</taxon>
    </lineage>
</organism>
<proteinExistence type="predicted"/>
<keyword evidence="3" id="KW-1185">Reference proteome</keyword>